<dbReference type="EMBL" id="LT635615">
    <property type="protein sequence ID" value="VUZ93685.1"/>
    <property type="molecule type" value="Genomic_DNA"/>
</dbReference>
<evidence type="ECO:0000313" key="3">
    <source>
        <dbReference type="Proteomes" id="UP000220605"/>
    </source>
</evidence>
<name>A0A564ZQE6_PLAVI</name>
<gene>
    <name evidence="2" type="ORF">PVP01_0403100</name>
</gene>
<evidence type="ECO:0000313" key="2">
    <source>
        <dbReference type="EMBL" id="VUZ93685.1"/>
    </source>
</evidence>
<dbReference type="Pfam" id="PF12420">
    <property type="entry name" value="DUF3671"/>
    <property type="match status" value="1"/>
</dbReference>
<dbReference type="VEuPathDB" id="PlasmoDB:PVPAM_040013800"/>
<dbReference type="Proteomes" id="UP000220605">
    <property type="component" value="Chromosome 4"/>
</dbReference>
<organism evidence="2 3">
    <name type="scientific">Plasmodium vivax</name>
    <name type="common">malaria parasite P. vivax</name>
    <dbReference type="NCBI Taxonomy" id="5855"/>
    <lineage>
        <taxon>Eukaryota</taxon>
        <taxon>Sar</taxon>
        <taxon>Alveolata</taxon>
        <taxon>Apicomplexa</taxon>
        <taxon>Aconoidasida</taxon>
        <taxon>Haemosporida</taxon>
        <taxon>Plasmodiidae</taxon>
        <taxon>Plasmodium</taxon>
        <taxon>Plasmodium (Plasmodium)</taxon>
    </lineage>
</organism>
<keyword evidence="1" id="KW-1133">Transmembrane helix</keyword>
<dbReference type="VEuPathDB" id="PlasmoDB:PVP01_0403100"/>
<feature type="transmembrane region" description="Helical" evidence="1">
    <location>
        <begin position="6"/>
        <end position="30"/>
    </location>
</feature>
<feature type="transmembrane region" description="Helical" evidence="1">
    <location>
        <begin position="156"/>
        <end position="176"/>
    </location>
</feature>
<proteinExistence type="predicted"/>
<protein>
    <submittedName>
        <fullName evidence="2">Uncharacterized protein</fullName>
    </submittedName>
</protein>
<keyword evidence="1" id="KW-0472">Membrane</keyword>
<reference evidence="3" key="1">
    <citation type="submission" date="2016-07" db="EMBL/GenBank/DDBJ databases">
        <authorList>
            <consortium name="Pathogen Informatics"/>
        </authorList>
    </citation>
    <scope>NUCLEOTIDE SEQUENCE [LARGE SCALE GENOMIC DNA]</scope>
</reference>
<evidence type="ECO:0000256" key="1">
    <source>
        <dbReference type="SAM" id="Phobius"/>
    </source>
</evidence>
<dbReference type="AlphaFoldDB" id="A0A564ZQE6"/>
<sequence length="252" mass="29140">MKNIKIIIFIKISAFILLTWSYSFITDVLFTKSLQKKYGLTERSNIRPFRLLTKSEILNETENYGLNEKLSGDVKDKSYKISKKNKSIYGQLKKQGFNDLDIYKKSFACKYSKKKGFTKLDCYCEKKIFDKLEEILLFAKNIKDDKKCFKKACKKYGLPFALSFIFAFTLGIIIVLDGCGVKCLLSATNKEDSFFYVGYSILFIILPLIAFLVFAYIAIKIEKYDRLVEGKVEGKKVAKKISSYYDDEFNSP</sequence>
<keyword evidence="1" id="KW-0812">Transmembrane</keyword>
<dbReference type="VEuPathDB" id="PlasmoDB:PVX_143260"/>
<dbReference type="InterPro" id="IPR022139">
    <property type="entry name" value="Fam-L/Fam-M-like_plasmodium"/>
</dbReference>
<dbReference type="VEuPathDB" id="PlasmoDB:PVW1_000023900"/>
<feature type="transmembrane region" description="Helical" evidence="1">
    <location>
        <begin position="196"/>
        <end position="219"/>
    </location>
</feature>
<accession>A0A564ZQE6</accession>